<dbReference type="InterPro" id="IPR036291">
    <property type="entry name" value="NAD(P)-bd_dom_sf"/>
</dbReference>
<gene>
    <name evidence="2" type="ORF">SAMN05421882_10026</name>
</gene>
<dbReference type="Pfam" id="PF16363">
    <property type="entry name" value="GDP_Man_Dehyd"/>
    <property type="match status" value="1"/>
</dbReference>
<dbReference type="Proteomes" id="UP000183454">
    <property type="component" value="Unassembled WGS sequence"/>
</dbReference>
<sequence length="302" mass="33664">MKALITGINGFTGRYLATELSQAGYKVYGVAHRPVEAIIDGMKSVYICDLENINELTHVIEEVQPDVIVHLAAIAFVAHGDIETIYRTNLIGSRNLLEAILCSGETPTSVLLASSANIYGNSSEGMLDEITSPAPANDYAVSKLAMEYMARLYMDRLPIIIVRPFNYTGVGQSESFLLPKIVNHVRRRAPVVELGNLDVARDFSDVRNVVQFYRYLLSTPTAIGETFNVCSGQAYTLRDVLQMIREISGHNFEVRVNPAFIRSNEVKILLGSRAKLDAVLMERAPQIPLRETLRWMLEEGDR</sequence>
<dbReference type="InterPro" id="IPR016040">
    <property type="entry name" value="NAD(P)-bd_dom"/>
</dbReference>
<feature type="domain" description="NAD(P)-binding" evidence="1">
    <location>
        <begin position="4"/>
        <end position="280"/>
    </location>
</feature>
<dbReference type="SUPFAM" id="SSF51735">
    <property type="entry name" value="NAD(P)-binding Rossmann-fold domains"/>
    <property type="match status" value="1"/>
</dbReference>
<accession>A0A1H2Q8U6</accession>
<dbReference type="AlphaFoldDB" id="A0A1H2Q8U6"/>
<dbReference type="PANTHER" id="PTHR43000">
    <property type="entry name" value="DTDP-D-GLUCOSE 4,6-DEHYDRATASE-RELATED"/>
    <property type="match status" value="1"/>
</dbReference>
<reference evidence="2 3" key="1">
    <citation type="submission" date="2016-10" db="EMBL/GenBank/DDBJ databases">
        <authorList>
            <person name="de Groot N.N."/>
        </authorList>
    </citation>
    <scope>NUCLEOTIDE SEQUENCE [LARGE SCALE GENOMIC DNA]</scope>
    <source>
        <strain evidence="2 3">Nm110</strain>
    </source>
</reference>
<dbReference type="RefSeq" id="WP_211752227.1">
    <property type="nucleotide sequence ID" value="NZ_FNNH01000002.1"/>
</dbReference>
<organism evidence="2 3">
    <name type="scientific">Nitrosomonas communis</name>
    <dbReference type="NCBI Taxonomy" id="44574"/>
    <lineage>
        <taxon>Bacteria</taxon>
        <taxon>Pseudomonadati</taxon>
        <taxon>Pseudomonadota</taxon>
        <taxon>Betaproteobacteria</taxon>
        <taxon>Nitrosomonadales</taxon>
        <taxon>Nitrosomonadaceae</taxon>
        <taxon>Nitrosomonas</taxon>
    </lineage>
</organism>
<proteinExistence type="predicted"/>
<name>A0A1H2Q8U6_9PROT</name>
<evidence type="ECO:0000259" key="1">
    <source>
        <dbReference type="Pfam" id="PF16363"/>
    </source>
</evidence>
<dbReference type="Gene3D" id="3.90.25.10">
    <property type="entry name" value="UDP-galactose 4-epimerase, domain 1"/>
    <property type="match status" value="1"/>
</dbReference>
<evidence type="ECO:0000313" key="3">
    <source>
        <dbReference type="Proteomes" id="UP000183454"/>
    </source>
</evidence>
<evidence type="ECO:0000313" key="2">
    <source>
        <dbReference type="EMBL" id="SDW03576.1"/>
    </source>
</evidence>
<protein>
    <submittedName>
        <fullName evidence="2">GDP-D-mannose dehydratase</fullName>
    </submittedName>
</protein>
<dbReference type="Gene3D" id="3.40.50.720">
    <property type="entry name" value="NAD(P)-binding Rossmann-like Domain"/>
    <property type="match status" value="1"/>
</dbReference>
<dbReference type="EMBL" id="FNNH01000002">
    <property type="protein sequence ID" value="SDW03576.1"/>
    <property type="molecule type" value="Genomic_DNA"/>
</dbReference>